<keyword evidence="3" id="KW-1185">Reference proteome</keyword>
<dbReference type="Proteomes" id="UP000644699">
    <property type="component" value="Unassembled WGS sequence"/>
</dbReference>
<name>A0A916ZL04_9HYPH</name>
<dbReference type="InterPro" id="IPR042095">
    <property type="entry name" value="SUMF_sf"/>
</dbReference>
<evidence type="ECO:0000259" key="1">
    <source>
        <dbReference type="Pfam" id="PF03781"/>
    </source>
</evidence>
<dbReference type="GO" id="GO:0120147">
    <property type="term" value="F:formylglycine-generating oxidase activity"/>
    <property type="evidence" value="ECO:0007669"/>
    <property type="project" value="TreeGrafter"/>
</dbReference>
<feature type="domain" description="Sulfatase-modifying factor enzyme-like" evidence="1">
    <location>
        <begin position="60"/>
        <end position="295"/>
    </location>
</feature>
<dbReference type="SUPFAM" id="SSF56436">
    <property type="entry name" value="C-type lectin-like"/>
    <property type="match status" value="1"/>
</dbReference>
<dbReference type="Pfam" id="PF03781">
    <property type="entry name" value="FGE-sulfatase"/>
    <property type="match status" value="1"/>
</dbReference>
<dbReference type="RefSeq" id="WP_210318359.1">
    <property type="nucleotide sequence ID" value="NZ_BMIQ01000003.1"/>
</dbReference>
<evidence type="ECO:0000313" key="3">
    <source>
        <dbReference type="Proteomes" id="UP000644699"/>
    </source>
</evidence>
<dbReference type="Gene3D" id="3.90.1580.10">
    <property type="entry name" value="paralog of FGE (formylglycine-generating enzyme)"/>
    <property type="match status" value="1"/>
</dbReference>
<dbReference type="EMBL" id="BMIQ01000003">
    <property type="protein sequence ID" value="GGE02843.1"/>
    <property type="molecule type" value="Genomic_DNA"/>
</dbReference>
<proteinExistence type="predicted"/>
<comment type="caution">
    <text evidence="2">The sequence shown here is derived from an EMBL/GenBank/DDBJ whole genome shotgun (WGS) entry which is preliminary data.</text>
</comment>
<dbReference type="AlphaFoldDB" id="A0A916ZL04"/>
<sequence>MPVVHDNLPWMDTFMLRNGALPAIALWLTSVSLPALAEYAPPNGGSPAREGSAAADLGMHFVPVPAGTFLMGSRADDTEAFASELPGRQVTITRPFQIAAHEVTQSQWEAVMGSTAYSEARSNPYYDLPGMAARLTGPTHPVTVSWNDAQEFIRRLNEREGDGIYRLPTEAEWEYAARAGTQTAYSFGDDRRLLGKYAWFGEDFASGAHHPVGGKLPNAWGLHDVHGNVWEWVADRYGPYGTTSSAVNPSGPATGSQRVVRGGSWHETSTSWRSAFRKPYDPDYRGISIGFRLVRHSEP</sequence>
<reference evidence="2" key="1">
    <citation type="journal article" date="2014" name="Int. J. Syst. Evol. Microbiol.">
        <title>Complete genome sequence of Corynebacterium casei LMG S-19264T (=DSM 44701T), isolated from a smear-ripened cheese.</title>
        <authorList>
            <consortium name="US DOE Joint Genome Institute (JGI-PGF)"/>
            <person name="Walter F."/>
            <person name="Albersmeier A."/>
            <person name="Kalinowski J."/>
            <person name="Ruckert C."/>
        </authorList>
    </citation>
    <scope>NUCLEOTIDE SEQUENCE</scope>
    <source>
        <strain evidence="2">CGMCC 1.15367</strain>
    </source>
</reference>
<dbReference type="PANTHER" id="PTHR23150:SF19">
    <property type="entry name" value="FORMYLGLYCINE-GENERATING ENZYME"/>
    <property type="match status" value="1"/>
</dbReference>
<dbReference type="PANTHER" id="PTHR23150">
    <property type="entry name" value="SULFATASE MODIFYING FACTOR 1, 2"/>
    <property type="match status" value="1"/>
</dbReference>
<gene>
    <name evidence="2" type="ORF">GCM10011390_22150</name>
</gene>
<accession>A0A916ZL04</accession>
<organism evidence="2 3">
    <name type="scientific">Aureimonas endophytica</name>
    <dbReference type="NCBI Taxonomy" id="2027858"/>
    <lineage>
        <taxon>Bacteria</taxon>
        <taxon>Pseudomonadati</taxon>
        <taxon>Pseudomonadota</taxon>
        <taxon>Alphaproteobacteria</taxon>
        <taxon>Hyphomicrobiales</taxon>
        <taxon>Aurantimonadaceae</taxon>
        <taxon>Aureimonas</taxon>
    </lineage>
</organism>
<protein>
    <recommendedName>
        <fullName evidence="1">Sulfatase-modifying factor enzyme-like domain-containing protein</fullName>
    </recommendedName>
</protein>
<dbReference type="InterPro" id="IPR051043">
    <property type="entry name" value="Sulfatase_Mod_Factor_Kinase"/>
</dbReference>
<dbReference type="InterPro" id="IPR005532">
    <property type="entry name" value="SUMF_dom"/>
</dbReference>
<dbReference type="InterPro" id="IPR016187">
    <property type="entry name" value="CTDL_fold"/>
</dbReference>
<evidence type="ECO:0000313" key="2">
    <source>
        <dbReference type="EMBL" id="GGE02843.1"/>
    </source>
</evidence>
<reference evidence="2" key="2">
    <citation type="submission" date="2020-09" db="EMBL/GenBank/DDBJ databases">
        <authorList>
            <person name="Sun Q."/>
            <person name="Zhou Y."/>
        </authorList>
    </citation>
    <scope>NUCLEOTIDE SEQUENCE</scope>
    <source>
        <strain evidence="2">CGMCC 1.15367</strain>
    </source>
</reference>